<sequence>MKQLTQQIWHRLQRLEWALADLTFALLLLTLTIGSGWLIARHDHYWDWTRSAANSLTTQSLAILKRLDGPLRVTVFSPEETPLGKAIERLLSRYRQALPDMRVSYLDPQLFPERARDAEVTLVGQVLLEYQGRRETLKELNERSISAAIARLTETRSPWVAVIEGHGERSIQGGSGTDLGRLGQELREQGFLARPLDLATIPEIPHNTRLLVLSTPTIALFPGEIESLMRYLDRGGKLLWLMDPGPLNGLQPLASQLGLSILPGVIVDADSSMMGVETPAVAVVADYPSDSLAEGLSTPALLPGCLAFEAKAAPGWTLSTFLSTGSQSWNETGKLEGKIVRDEVVGEQAGPLAVVLGLTRNLPGSDQEQRVLVVGDGDFLSNAQIGSHGNRALGMRLFQWLSGDEPLLELPPPPQAAEALELTAAERMLIGVGALILLPGLFVATGFSIRWYRWRGR</sequence>
<dbReference type="Pfam" id="PF09822">
    <property type="entry name" value="ABC_transp_aux"/>
    <property type="match status" value="1"/>
</dbReference>
<keyword evidence="1" id="KW-1133">Transmembrane helix</keyword>
<organism evidence="4 5">
    <name type="scientific">Thiorhodococcus fuscus</name>
    <dbReference type="NCBI Taxonomy" id="527200"/>
    <lineage>
        <taxon>Bacteria</taxon>
        <taxon>Pseudomonadati</taxon>
        <taxon>Pseudomonadota</taxon>
        <taxon>Gammaproteobacteria</taxon>
        <taxon>Chromatiales</taxon>
        <taxon>Chromatiaceae</taxon>
        <taxon>Thiorhodococcus</taxon>
    </lineage>
</organism>
<dbReference type="InterPro" id="IPR029062">
    <property type="entry name" value="Class_I_gatase-like"/>
</dbReference>
<dbReference type="Pfam" id="PF23357">
    <property type="entry name" value="DUF7088"/>
    <property type="match status" value="1"/>
</dbReference>
<dbReference type="EMBL" id="JBHUHX010000023">
    <property type="protein sequence ID" value="MFD2112279.1"/>
    <property type="molecule type" value="Genomic_DNA"/>
</dbReference>
<feature type="domain" description="DUF7088" evidence="3">
    <location>
        <begin position="55"/>
        <end position="120"/>
    </location>
</feature>
<name>A0ABW4YBJ1_9GAMM</name>
<dbReference type="SUPFAM" id="SSF52317">
    <property type="entry name" value="Class I glutamine amidotransferase-like"/>
    <property type="match status" value="1"/>
</dbReference>
<evidence type="ECO:0000256" key="1">
    <source>
        <dbReference type="SAM" id="Phobius"/>
    </source>
</evidence>
<dbReference type="InterPro" id="IPR019196">
    <property type="entry name" value="ABC_transp_unknown"/>
</dbReference>
<protein>
    <submittedName>
        <fullName evidence="4">GldG family protein</fullName>
    </submittedName>
</protein>
<feature type="transmembrane region" description="Helical" evidence="1">
    <location>
        <begin position="428"/>
        <end position="452"/>
    </location>
</feature>
<evidence type="ECO:0000259" key="3">
    <source>
        <dbReference type="Pfam" id="PF23357"/>
    </source>
</evidence>
<comment type="caution">
    <text evidence="4">The sequence shown here is derived from an EMBL/GenBank/DDBJ whole genome shotgun (WGS) entry which is preliminary data.</text>
</comment>
<dbReference type="InterPro" id="IPR055396">
    <property type="entry name" value="DUF7088"/>
</dbReference>
<keyword evidence="5" id="KW-1185">Reference proteome</keyword>
<keyword evidence="1" id="KW-0812">Transmembrane</keyword>
<gene>
    <name evidence="4" type="ORF">ACFSJC_10555</name>
</gene>
<dbReference type="Proteomes" id="UP001597337">
    <property type="component" value="Unassembled WGS sequence"/>
</dbReference>
<evidence type="ECO:0000313" key="5">
    <source>
        <dbReference type="Proteomes" id="UP001597337"/>
    </source>
</evidence>
<dbReference type="RefSeq" id="WP_386026428.1">
    <property type="nucleotide sequence ID" value="NZ_JBHUHX010000023.1"/>
</dbReference>
<feature type="transmembrane region" description="Helical" evidence="1">
    <location>
        <begin position="21"/>
        <end position="40"/>
    </location>
</feature>
<keyword evidence="1" id="KW-0472">Membrane</keyword>
<proteinExistence type="predicted"/>
<feature type="domain" description="ABC-type uncharacterised transport system" evidence="2">
    <location>
        <begin position="159"/>
        <end position="386"/>
    </location>
</feature>
<evidence type="ECO:0000259" key="2">
    <source>
        <dbReference type="Pfam" id="PF09822"/>
    </source>
</evidence>
<reference evidence="5" key="1">
    <citation type="journal article" date="2019" name="Int. J. Syst. Evol. Microbiol.">
        <title>The Global Catalogue of Microorganisms (GCM) 10K type strain sequencing project: providing services to taxonomists for standard genome sequencing and annotation.</title>
        <authorList>
            <consortium name="The Broad Institute Genomics Platform"/>
            <consortium name="The Broad Institute Genome Sequencing Center for Infectious Disease"/>
            <person name="Wu L."/>
            <person name="Ma J."/>
        </authorList>
    </citation>
    <scope>NUCLEOTIDE SEQUENCE [LARGE SCALE GENOMIC DNA]</scope>
    <source>
        <strain evidence="5">KACC 12597</strain>
    </source>
</reference>
<evidence type="ECO:0000313" key="4">
    <source>
        <dbReference type="EMBL" id="MFD2112279.1"/>
    </source>
</evidence>
<accession>A0ABW4YBJ1</accession>